<dbReference type="InterPro" id="IPR003599">
    <property type="entry name" value="Ig_sub"/>
</dbReference>
<feature type="domain" description="Ig-like" evidence="12">
    <location>
        <begin position="54"/>
        <end position="142"/>
    </location>
</feature>
<evidence type="ECO:0000256" key="7">
    <source>
        <dbReference type="ARBA" id="ARBA00023319"/>
    </source>
</evidence>
<keyword evidence="14" id="KW-1185">Reference proteome</keyword>
<protein>
    <recommendedName>
        <fullName evidence="9">Soluble interferon alpha/beta receptor OPG204</fullName>
    </recommendedName>
</protein>
<name>A0A8K0NUU5_LADFU</name>
<evidence type="ECO:0000256" key="2">
    <source>
        <dbReference type="ARBA" id="ARBA00022632"/>
    </source>
</evidence>
<keyword evidence="11" id="KW-1133">Transmembrane helix</keyword>
<keyword evidence="7" id="KW-0393">Immunoglobulin domain</keyword>
<keyword evidence="4" id="KW-1015">Disulfide bond</keyword>
<keyword evidence="11" id="KW-0812">Transmembrane</keyword>
<keyword evidence="6" id="KW-0922">Interferon antiviral system evasion</keyword>
<evidence type="ECO:0000256" key="11">
    <source>
        <dbReference type="SAM" id="Phobius"/>
    </source>
</evidence>
<evidence type="ECO:0000256" key="10">
    <source>
        <dbReference type="ARBA" id="ARBA00045444"/>
    </source>
</evidence>
<organism evidence="13 14">
    <name type="scientific">Ladona fulva</name>
    <name type="common">Scarce chaser dragonfly</name>
    <name type="synonym">Libellula fulva</name>
    <dbReference type="NCBI Taxonomy" id="123851"/>
    <lineage>
        <taxon>Eukaryota</taxon>
        <taxon>Metazoa</taxon>
        <taxon>Ecdysozoa</taxon>
        <taxon>Arthropoda</taxon>
        <taxon>Hexapoda</taxon>
        <taxon>Insecta</taxon>
        <taxon>Pterygota</taxon>
        <taxon>Palaeoptera</taxon>
        <taxon>Odonata</taxon>
        <taxon>Epiprocta</taxon>
        <taxon>Anisoptera</taxon>
        <taxon>Libelluloidea</taxon>
        <taxon>Libellulidae</taxon>
        <taxon>Ladona</taxon>
    </lineage>
</organism>
<keyword evidence="2" id="KW-0945">Host-virus interaction</keyword>
<dbReference type="SUPFAM" id="SSF48726">
    <property type="entry name" value="Immunoglobulin"/>
    <property type="match status" value="2"/>
</dbReference>
<gene>
    <name evidence="13" type="ORF">J437_LFUL004440</name>
</gene>
<sequence length="390" mass="44421">MAWKITHDHMSCAEVAFASRRLLTHLPLHGVVTVAPGARFERKYVHLNQCNLSPIFKTKPRVDVHSAGGTVRPDLFLTITDILMYKDGMAYPWPSGVSNLILYPESANQTVYARTVSTVDSGNYTCTVRNDSHVISHTVILSVIESEVEKLGYTGVPLPTYKPRDQYASRGESIRFFCEAFVGHIDLPDAKSEVRWWRGIPSGAEEGADSDLKMEHVQEFPNLPYAVNPSKYHHLHKKSHTKLRQRLHQETVPREESQILGAYLLIHDIQTDDFGEYRCAVKNAAGEHTLQMSSWLREEDDRIRNDEVEEVTFLAPDNSMVTYLIYFILFGIVVCFLLLVLNLKNRCRRKTDGDRKEYDVCIFYESKKNTATHSITAKDMALSHILPASH</sequence>
<dbReference type="InterPro" id="IPR007110">
    <property type="entry name" value="Ig-like_dom"/>
</dbReference>
<dbReference type="PANTHER" id="PTHR11890:SF44">
    <property type="entry name" value="X-LINKED INTERLEUKIN-1 RECEPTOR ACCESSORY PROTEIN-LIKE 2"/>
    <property type="match status" value="1"/>
</dbReference>
<reference evidence="13" key="1">
    <citation type="submission" date="2013-04" db="EMBL/GenBank/DDBJ databases">
        <authorList>
            <person name="Qu J."/>
            <person name="Murali S.C."/>
            <person name="Bandaranaike D."/>
            <person name="Bellair M."/>
            <person name="Blankenburg K."/>
            <person name="Chao H."/>
            <person name="Dinh H."/>
            <person name="Doddapaneni H."/>
            <person name="Downs B."/>
            <person name="Dugan-Rocha S."/>
            <person name="Elkadiri S."/>
            <person name="Gnanaolivu R.D."/>
            <person name="Hernandez B."/>
            <person name="Javaid M."/>
            <person name="Jayaseelan J.C."/>
            <person name="Lee S."/>
            <person name="Li M."/>
            <person name="Ming W."/>
            <person name="Munidasa M."/>
            <person name="Muniz J."/>
            <person name="Nguyen L."/>
            <person name="Ongeri F."/>
            <person name="Osuji N."/>
            <person name="Pu L.-L."/>
            <person name="Puazo M."/>
            <person name="Qu C."/>
            <person name="Quiroz J."/>
            <person name="Raj R."/>
            <person name="Weissenberger G."/>
            <person name="Xin Y."/>
            <person name="Zou X."/>
            <person name="Han Y."/>
            <person name="Richards S."/>
            <person name="Worley K."/>
            <person name="Muzny D."/>
            <person name="Gibbs R."/>
        </authorList>
    </citation>
    <scope>NUCLEOTIDE SEQUENCE</scope>
    <source>
        <strain evidence="13">Sampled in the wild</strain>
    </source>
</reference>
<proteinExistence type="predicted"/>
<dbReference type="InterPro" id="IPR036179">
    <property type="entry name" value="Ig-like_dom_sf"/>
</dbReference>
<keyword evidence="2" id="KW-1090">Inhibition of host innate immune response by virus</keyword>
<dbReference type="PANTHER" id="PTHR11890">
    <property type="entry name" value="INTERLEUKIN-1 RECEPTOR FAMILY MEMBER"/>
    <property type="match status" value="1"/>
</dbReference>
<keyword evidence="5" id="KW-0325">Glycoprotein</keyword>
<evidence type="ECO:0000256" key="8">
    <source>
        <dbReference type="ARBA" id="ARBA00038761"/>
    </source>
</evidence>
<evidence type="ECO:0000256" key="1">
    <source>
        <dbReference type="ARBA" id="ARBA00022518"/>
    </source>
</evidence>
<reference evidence="13" key="2">
    <citation type="submission" date="2017-10" db="EMBL/GenBank/DDBJ databases">
        <title>Ladona fulva Genome sequencing and assembly.</title>
        <authorList>
            <person name="Murali S."/>
            <person name="Richards S."/>
            <person name="Bandaranaike D."/>
            <person name="Bellair M."/>
            <person name="Blankenburg K."/>
            <person name="Chao H."/>
            <person name="Dinh H."/>
            <person name="Doddapaneni H."/>
            <person name="Dugan-Rocha S."/>
            <person name="Elkadiri S."/>
            <person name="Gnanaolivu R."/>
            <person name="Hernandez B."/>
            <person name="Skinner E."/>
            <person name="Javaid M."/>
            <person name="Lee S."/>
            <person name="Li M."/>
            <person name="Ming W."/>
            <person name="Munidasa M."/>
            <person name="Muniz J."/>
            <person name="Nguyen L."/>
            <person name="Hughes D."/>
            <person name="Osuji N."/>
            <person name="Pu L.-L."/>
            <person name="Puazo M."/>
            <person name="Qu C."/>
            <person name="Quiroz J."/>
            <person name="Raj R."/>
            <person name="Weissenberger G."/>
            <person name="Xin Y."/>
            <person name="Zou X."/>
            <person name="Han Y."/>
            <person name="Worley K."/>
            <person name="Muzny D."/>
            <person name="Gibbs R."/>
        </authorList>
    </citation>
    <scope>NUCLEOTIDE SEQUENCE</scope>
    <source>
        <strain evidence="13">Sampled in the wild</strain>
    </source>
</reference>
<keyword evidence="11" id="KW-0472">Membrane</keyword>
<comment type="subunit">
    <text evidence="8">Interacts with host IFNA1.</text>
</comment>
<evidence type="ECO:0000256" key="9">
    <source>
        <dbReference type="ARBA" id="ARBA00041012"/>
    </source>
</evidence>
<dbReference type="OrthoDB" id="6019866at2759"/>
<comment type="function">
    <text evidence="10">Counteracts the antiviral effects of host IFN-alpha/beta and key IFN-inducible proteins involved in viral RNA degradation suxh as host OAS1. Acts as a soluble IFN-alpha receptor and thus inhibits the interaction between host IFN-alpha and its receptor.</text>
</comment>
<evidence type="ECO:0000256" key="4">
    <source>
        <dbReference type="ARBA" id="ARBA00023157"/>
    </source>
</evidence>
<dbReference type="GO" id="GO:0039502">
    <property type="term" value="P:symbiont-mediated suppression of host type I interferon-mediated signaling pathway"/>
    <property type="evidence" value="ECO:0007669"/>
    <property type="project" value="UniProtKB-KW"/>
</dbReference>
<evidence type="ECO:0000313" key="14">
    <source>
        <dbReference type="Proteomes" id="UP000792457"/>
    </source>
</evidence>
<dbReference type="Gene3D" id="2.60.40.10">
    <property type="entry name" value="Immunoglobulins"/>
    <property type="match status" value="2"/>
</dbReference>
<evidence type="ECO:0000256" key="6">
    <source>
        <dbReference type="ARBA" id="ARBA00023258"/>
    </source>
</evidence>
<accession>A0A8K0NUU5</accession>
<evidence type="ECO:0000313" key="13">
    <source>
        <dbReference type="EMBL" id="KAG8225440.1"/>
    </source>
</evidence>
<dbReference type="AlphaFoldDB" id="A0A8K0NUU5"/>
<dbReference type="InterPro" id="IPR015621">
    <property type="entry name" value="IL-1_rcpt_fam"/>
</dbReference>
<dbReference type="SMART" id="SM00409">
    <property type="entry name" value="IG"/>
    <property type="match status" value="1"/>
</dbReference>
<keyword evidence="1" id="KW-0244">Early protein</keyword>
<evidence type="ECO:0000256" key="5">
    <source>
        <dbReference type="ARBA" id="ARBA00023180"/>
    </source>
</evidence>
<dbReference type="InterPro" id="IPR013783">
    <property type="entry name" value="Ig-like_fold"/>
</dbReference>
<evidence type="ECO:0000259" key="12">
    <source>
        <dbReference type="PROSITE" id="PS50835"/>
    </source>
</evidence>
<feature type="transmembrane region" description="Helical" evidence="11">
    <location>
        <begin position="323"/>
        <end position="341"/>
    </location>
</feature>
<feature type="domain" description="Ig-like" evidence="12">
    <location>
        <begin position="157"/>
        <end position="293"/>
    </location>
</feature>
<comment type="caution">
    <text evidence="13">The sequence shown here is derived from an EMBL/GenBank/DDBJ whole genome shotgun (WGS) entry which is preliminary data.</text>
</comment>
<dbReference type="PROSITE" id="PS50835">
    <property type="entry name" value="IG_LIKE"/>
    <property type="match status" value="2"/>
</dbReference>
<dbReference type="EMBL" id="KZ308238">
    <property type="protein sequence ID" value="KAG8225440.1"/>
    <property type="molecule type" value="Genomic_DNA"/>
</dbReference>
<keyword evidence="2" id="KW-0899">Viral immunoevasion</keyword>
<dbReference type="Proteomes" id="UP000792457">
    <property type="component" value="Unassembled WGS sequence"/>
</dbReference>
<evidence type="ECO:0000256" key="3">
    <source>
        <dbReference type="ARBA" id="ARBA00022830"/>
    </source>
</evidence>
<keyword evidence="3" id="KW-1114">Inhibition of host interferon signaling pathway by virus</keyword>